<evidence type="ECO:0000256" key="1">
    <source>
        <dbReference type="SAM" id="Phobius"/>
    </source>
</evidence>
<dbReference type="InterPro" id="IPR021514">
    <property type="entry name" value="DUF3176"/>
</dbReference>
<gene>
    <name evidence="2" type="ORF">FB567DRAFT_238065</name>
</gene>
<keyword evidence="3" id="KW-1185">Reference proteome</keyword>
<dbReference type="PANTHER" id="PTHR37576">
    <property type="entry name" value="DEFECT AT LOW TEMPERATURE PROTEIN 1"/>
    <property type="match status" value="1"/>
</dbReference>
<organism evidence="2 3">
    <name type="scientific">Paraphoma chrysanthemicola</name>
    <dbReference type="NCBI Taxonomy" id="798071"/>
    <lineage>
        <taxon>Eukaryota</taxon>
        <taxon>Fungi</taxon>
        <taxon>Dikarya</taxon>
        <taxon>Ascomycota</taxon>
        <taxon>Pezizomycotina</taxon>
        <taxon>Dothideomycetes</taxon>
        <taxon>Pleosporomycetidae</taxon>
        <taxon>Pleosporales</taxon>
        <taxon>Pleosporineae</taxon>
        <taxon>Phaeosphaeriaceae</taxon>
        <taxon>Paraphoma</taxon>
    </lineage>
</organism>
<dbReference type="EMBL" id="JAGMVJ010000003">
    <property type="protein sequence ID" value="KAH7092449.1"/>
    <property type="molecule type" value="Genomic_DNA"/>
</dbReference>
<feature type="transmembrane region" description="Helical" evidence="1">
    <location>
        <begin position="493"/>
        <end position="518"/>
    </location>
</feature>
<proteinExistence type="predicted"/>
<evidence type="ECO:0000313" key="3">
    <source>
        <dbReference type="Proteomes" id="UP000813461"/>
    </source>
</evidence>
<feature type="transmembrane region" description="Helical" evidence="1">
    <location>
        <begin position="64"/>
        <end position="85"/>
    </location>
</feature>
<keyword evidence="1" id="KW-0812">Transmembrane</keyword>
<accession>A0A8K0W2W6</accession>
<keyword evidence="1" id="KW-0472">Membrane</keyword>
<reference evidence="2" key="1">
    <citation type="journal article" date="2021" name="Nat. Commun.">
        <title>Genetic determinants of endophytism in the Arabidopsis root mycobiome.</title>
        <authorList>
            <person name="Mesny F."/>
            <person name="Miyauchi S."/>
            <person name="Thiergart T."/>
            <person name="Pickel B."/>
            <person name="Atanasova L."/>
            <person name="Karlsson M."/>
            <person name="Huettel B."/>
            <person name="Barry K.W."/>
            <person name="Haridas S."/>
            <person name="Chen C."/>
            <person name="Bauer D."/>
            <person name="Andreopoulos W."/>
            <person name="Pangilinan J."/>
            <person name="LaButti K."/>
            <person name="Riley R."/>
            <person name="Lipzen A."/>
            <person name="Clum A."/>
            <person name="Drula E."/>
            <person name="Henrissat B."/>
            <person name="Kohler A."/>
            <person name="Grigoriev I.V."/>
            <person name="Martin F.M."/>
            <person name="Hacquard S."/>
        </authorList>
    </citation>
    <scope>NUCLEOTIDE SEQUENCE</scope>
    <source>
        <strain evidence="2">MPI-SDFR-AT-0120</strain>
    </source>
</reference>
<dbReference type="OrthoDB" id="5357734at2759"/>
<name>A0A8K0W2W6_9PLEO</name>
<dbReference type="AlphaFoldDB" id="A0A8K0W2W6"/>
<comment type="caution">
    <text evidence="2">The sequence shown here is derived from an EMBL/GenBank/DDBJ whole genome shotgun (WGS) entry which is preliminary data.</text>
</comment>
<protein>
    <submittedName>
        <fullName evidence="2">Uncharacterized protein</fullName>
    </submittedName>
</protein>
<evidence type="ECO:0000313" key="2">
    <source>
        <dbReference type="EMBL" id="KAH7092449.1"/>
    </source>
</evidence>
<dbReference type="Pfam" id="PF11374">
    <property type="entry name" value="DUF3176"/>
    <property type="match status" value="1"/>
</dbReference>
<sequence>MLCIYDYEAEFVCAHSFKVYIPIWHEDTGMKSLPRNRRYKLTEYPTMKKSFFAPPNLITRLTNLILLGLIPLSILAAFLIVHMADGDAISSWRISPAVLLALISSLVNICLGTVLSFGVAVRWWCAVSRERGTTLKSLHLIWERGAGVGLWSALKIGKDARRVALAALVVAGVKFGANPLLQNALATNRVDVVDKMNMTIGMADRIPEGLLARRTNGEELDGMSTSLRPYGARVLRNWYFNMTAYNFPRNISNIEDWERTCPRNSTDGCGGYACPAGSICKTMIPSAGIKFDCESSNTTVGLREYFGNPVLNISIARATPPNDSALMLRTSHLGEVDDLCTGIIVSNTCLIRAALVQIPITVEWSAIAAHSMPIPQSTYESEGDHADAQNGTKAGPLSTMGFAIGGFFRTLAILEDLNTVSSYNAVARVFWNPREHPDDCGHEYIEPTQFVSHAMQEFMAQAAIVAARVSGGNFYQNVTVDRITPTTIYKADFWYLAGALLVIFAGLASVVTLLWGWWRLDRWNITLSPLETSKAFGAPLLISDRDSDEADEILKDKGRIMVRYDGMAIAPDLNGGRADAELQLLRTRSPW</sequence>
<dbReference type="Proteomes" id="UP000813461">
    <property type="component" value="Unassembled WGS sequence"/>
</dbReference>
<feature type="transmembrane region" description="Helical" evidence="1">
    <location>
        <begin position="97"/>
        <end position="124"/>
    </location>
</feature>
<keyword evidence="1" id="KW-1133">Transmembrane helix</keyword>
<dbReference type="PANTHER" id="PTHR37576:SF2">
    <property type="entry name" value="DEFECT AT LOW TEMPERATURE PROTEIN 1"/>
    <property type="match status" value="1"/>
</dbReference>